<dbReference type="Pfam" id="PF19143">
    <property type="entry name" value="Omp85_2"/>
    <property type="match status" value="1"/>
</dbReference>
<dbReference type="InterPro" id="IPR043864">
    <property type="entry name" value="Omp85-like_dom"/>
</dbReference>
<evidence type="ECO:0000256" key="4">
    <source>
        <dbReference type="PROSITE-ProRule" id="PRU01161"/>
    </source>
</evidence>
<keyword evidence="2 4" id="KW-0442">Lipid degradation</keyword>
<dbReference type="OMA" id="LQINNYR"/>
<sequence length="730" mass="81917">MRYILSVLIVFCLICPDTLGQRKKVGVVLSGGGAKGVAHIGVLKVLEEAGIPIDYISGTSMGAIVGGLYAVGYNAKALDSLVRMQNWPFLLSDKVYRFNQPFTEKESNEKYLISLSFSQEKGLSVPAGFVSGQNIYNLFSELTIGFHDSIPFRDLPIPFACVSANMIDGKEVVMDKGILPLAMRASMAIPGVFAPVTIDSMVLVDGGISNNFPVDVAKNMGAEITIGVDLSTGLKDEKGLDNIMGIVDQLTAFMGMKSYENNKAMVDLYMNPDLKGFTAASFTAEAIDTMIQRGERVARANWDKIMALKKQIGLEPDEDAAPHLENRFLETDTLIIGKISIEGVKEKDEKWIQRQIGIKEFSVITMDDLHKAISFLYGTGAFANVNYALNGDQIYDLTLRLKEKPASSLNLGFRFDSEEMASILLNTTLSHRALRGSRLSITGRLNKNPYVLVDYSFGSNMLRKLGVSYMFKYNDINLYDKKDKVDNITFSYHRGDLNLSDIYFRNFKFQLGLRYEYFNYKSVLYNTDYIAENLKSQGFASYYALAHFDTYDKKYFPDKGMSFRADYSLYTDNMVNYDGHAPFSALSADFEPTVRLTRRVYLLPALYGRVLIGRDIAIPYLNYVGGEVAGRYMNQQLPFYGIHNLQVFDNSVVVGRLQLRYRLGMRHYITLTGNYAKQSESFFDILKGDDVWGGGAGYAYNSIIGPISVTFDMSNWDQKLGVYFNLGYYF</sequence>
<evidence type="ECO:0000256" key="3">
    <source>
        <dbReference type="ARBA" id="ARBA00023098"/>
    </source>
</evidence>
<feature type="short sequence motif" description="GXSXG" evidence="4">
    <location>
        <begin position="58"/>
        <end position="62"/>
    </location>
</feature>
<name>A0A1Y3YNL9_9BACT</name>
<dbReference type="InterPro" id="IPR050301">
    <property type="entry name" value="NTE"/>
</dbReference>
<dbReference type="Proteomes" id="UP000284434">
    <property type="component" value="Unassembled WGS sequence"/>
</dbReference>
<dbReference type="CDD" id="cd07205">
    <property type="entry name" value="Pat_PNPLA6_PNPLA7_NTE1_like"/>
    <property type="match status" value="1"/>
</dbReference>
<dbReference type="Proteomes" id="UP000284243">
    <property type="component" value="Unassembled WGS sequence"/>
</dbReference>
<dbReference type="InterPro" id="IPR016035">
    <property type="entry name" value="Acyl_Trfase/lysoPLipase"/>
</dbReference>
<dbReference type="PANTHER" id="PTHR14226">
    <property type="entry name" value="NEUROPATHY TARGET ESTERASE/SWISS CHEESE D.MELANOGASTER"/>
    <property type="match status" value="1"/>
</dbReference>
<dbReference type="SUPFAM" id="SSF52151">
    <property type="entry name" value="FabD/lysophospholipase-like"/>
    <property type="match status" value="1"/>
</dbReference>
<dbReference type="RefSeq" id="WP_013611183.1">
    <property type="nucleotide sequence ID" value="NZ_BAABYK010000001.1"/>
</dbReference>
<feature type="active site" description="Nucleophile" evidence="4">
    <location>
        <position position="60"/>
    </location>
</feature>
<evidence type="ECO:0000313" key="9">
    <source>
        <dbReference type="Proteomes" id="UP000284434"/>
    </source>
</evidence>
<evidence type="ECO:0000259" key="5">
    <source>
        <dbReference type="PROSITE" id="PS51635"/>
    </source>
</evidence>
<feature type="active site" description="Proton acceptor" evidence="4">
    <location>
        <position position="205"/>
    </location>
</feature>
<dbReference type="GO" id="GO:0019867">
    <property type="term" value="C:outer membrane"/>
    <property type="evidence" value="ECO:0007669"/>
    <property type="project" value="InterPro"/>
</dbReference>
<evidence type="ECO:0000313" key="7">
    <source>
        <dbReference type="EMBL" id="RGY09056.1"/>
    </source>
</evidence>
<dbReference type="AlphaFoldDB" id="A0A1Y3YNL9"/>
<dbReference type="Gene3D" id="3.10.20.310">
    <property type="entry name" value="membrane protein fhac"/>
    <property type="match status" value="1"/>
</dbReference>
<comment type="caution">
    <text evidence="6">The sequence shown here is derived from an EMBL/GenBank/DDBJ whole genome shotgun (WGS) entry which is preliminary data.</text>
</comment>
<gene>
    <name evidence="6" type="ORF">DWW57_00035</name>
    <name evidence="7" type="ORF">DXA53_04220</name>
</gene>
<dbReference type="EMBL" id="QSCO01000004">
    <property type="protein sequence ID" value="RGY09056.1"/>
    <property type="molecule type" value="Genomic_DNA"/>
</dbReference>
<evidence type="ECO:0000256" key="1">
    <source>
        <dbReference type="ARBA" id="ARBA00022801"/>
    </source>
</evidence>
<proteinExistence type="predicted"/>
<keyword evidence="3 4" id="KW-0443">Lipid metabolism</keyword>
<organism evidence="6 8">
    <name type="scientific">Odoribacter splanchnicus</name>
    <dbReference type="NCBI Taxonomy" id="28118"/>
    <lineage>
        <taxon>Bacteria</taxon>
        <taxon>Pseudomonadati</taxon>
        <taxon>Bacteroidota</taxon>
        <taxon>Bacteroidia</taxon>
        <taxon>Bacteroidales</taxon>
        <taxon>Odoribacteraceae</taxon>
        <taxon>Odoribacter</taxon>
    </lineage>
</organism>
<dbReference type="Gene3D" id="3.40.1090.10">
    <property type="entry name" value="Cytosolic phospholipase A2 catalytic domain"/>
    <property type="match status" value="2"/>
</dbReference>
<dbReference type="PANTHER" id="PTHR14226:SF76">
    <property type="entry name" value="NTE FAMILY PROTEIN RSSA"/>
    <property type="match status" value="1"/>
</dbReference>
<reference evidence="8 9" key="1">
    <citation type="submission" date="2018-08" db="EMBL/GenBank/DDBJ databases">
        <title>A genome reference for cultivated species of the human gut microbiota.</title>
        <authorList>
            <person name="Zou Y."/>
            <person name="Xue W."/>
            <person name="Luo G."/>
        </authorList>
    </citation>
    <scope>NUCLEOTIDE SEQUENCE [LARGE SCALE GENOMIC DNA]</scope>
    <source>
        <strain evidence="6 8">AF16-14</strain>
        <strain evidence="7 9">OF03-11</strain>
    </source>
</reference>
<evidence type="ECO:0000313" key="8">
    <source>
        <dbReference type="Proteomes" id="UP000284243"/>
    </source>
</evidence>
<feature type="short sequence motif" description="DGA/G" evidence="4">
    <location>
        <begin position="205"/>
        <end position="207"/>
    </location>
</feature>
<dbReference type="EMBL" id="QRYC01000001">
    <property type="protein sequence ID" value="RGU58829.1"/>
    <property type="molecule type" value="Genomic_DNA"/>
</dbReference>
<protein>
    <submittedName>
        <fullName evidence="6">Patatin</fullName>
    </submittedName>
</protein>
<accession>A0A1Y3YNL9</accession>
<dbReference type="InterPro" id="IPR002641">
    <property type="entry name" value="PNPLA_dom"/>
</dbReference>
<dbReference type="GO" id="GO:0016042">
    <property type="term" value="P:lipid catabolic process"/>
    <property type="evidence" value="ECO:0007669"/>
    <property type="project" value="UniProtKB-UniRule"/>
</dbReference>
<keyword evidence="1 4" id="KW-0378">Hydrolase</keyword>
<feature type="domain" description="PNPLA" evidence="5">
    <location>
        <begin position="27"/>
        <end position="218"/>
    </location>
</feature>
<evidence type="ECO:0000256" key="2">
    <source>
        <dbReference type="ARBA" id="ARBA00022963"/>
    </source>
</evidence>
<dbReference type="Pfam" id="PF01734">
    <property type="entry name" value="Patatin"/>
    <property type="match status" value="1"/>
</dbReference>
<dbReference type="PROSITE" id="PS51635">
    <property type="entry name" value="PNPLA"/>
    <property type="match status" value="1"/>
</dbReference>
<feature type="short sequence motif" description="GXGXXG" evidence="4">
    <location>
        <begin position="31"/>
        <end position="36"/>
    </location>
</feature>
<dbReference type="GeneID" id="61274128"/>
<evidence type="ECO:0000313" key="6">
    <source>
        <dbReference type="EMBL" id="RGU58829.1"/>
    </source>
</evidence>
<dbReference type="GO" id="GO:0016787">
    <property type="term" value="F:hydrolase activity"/>
    <property type="evidence" value="ECO:0007669"/>
    <property type="project" value="UniProtKB-UniRule"/>
</dbReference>
<dbReference type="Gene3D" id="2.40.160.50">
    <property type="entry name" value="membrane protein fhac: a member of the omp85/tpsb transporter family"/>
    <property type="match status" value="1"/>
</dbReference>